<keyword evidence="4 7" id="KW-0833">Ubl conjugation pathway</keyword>
<dbReference type="InterPro" id="IPR038765">
    <property type="entry name" value="Papain-like_cys_pep_sf"/>
</dbReference>
<dbReference type="InParanoid" id="A0A163JXQ7"/>
<name>A0A163JXQ7_ABSGL</name>
<keyword evidence="11" id="KW-1185">Reference proteome</keyword>
<reference evidence="10" key="1">
    <citation type="submission" date="2016-04" db="EMBL/GenBank/DDBJ databases">
        <authorList>
            <person name="Evans L.H."/>
            <person name="Alamgir A."/>
            <person name="Owens N."/>
            <person name="Weber N.D."/>
            <person name="Virtaneva K."/>
            <person name="Barbian K."/>
            <person name="Babar A."/>
            <person name="Rosenke K."/>
        </authorList>
    </citation>
    <scope>NUCLEOTIDE SEQUENCE [LARGE SCALE GENOMIC DNA]</scope>
    <source>
        <strain evidence="10">CBS 101.48</strain>
    </source>
</reference>
<dbReference type="SUPFAM" id="SSF54001">
    <property type="entry name" value="Cysteine proteinases"/>
    <property type="match status" value="1"/>
</dbReference>
<dbReference type="PANTHER" id="PTHR10589:SF17">
    <property type="entry name" value="UBIQUITIN CARBOXYL-TERMINAL HYDROLASE"/>
    <property type="match status" value="1"/>
</dbReference>
<evidence type="ECO:0000313" key="11">
    <source>
        <dbReference type="Proteomes" id="UP000078561"/>
    </source>
</evidence>
<dbReference type="InterPro" id="IPR001578">
    <property type="entry name" value="Peptidase_C12_UCH"/>
</dbReference>
<comment type="catalytic activity">
    <reaction evidence="1 7 8">
        <text>Thiol-dependent hydrolysis of ester, thioester, amide, peptide and isopeptide bonds formed by the C-terminal Gly of ubiquitin (a 76-residue protein attached to proteins as an intracellular targeting signal).</text>
        <dbReference type="EC" id="3.4.19.12"/>
    </reaction>
</comment>
<protein>
    <recommendedName>
        <fullName evidence="8">Ubiquitin carboxyl-terminal hydrolase</fullName>
        <ecNumber evidence="8">3.4.19.12</ecNumber>
    </recommendedName>
</protein>
<dbReference type="Proteomes" id="UP000078561">
    <property type="component" value="Unassembled WGS sequence"/>
</dbReference>
<dbReference type="PRINTS" id="PR00707">
    <property type="entry name" value="UBCTHYDRLASE"/>
</dbReference>
<dbReference type="Gene3D" id="3.40.532.10">
    <property type="entry name" value="Peptidase C12, ubiquitin carboxyl-terminal hydrolase"/>
    <property type="match status" value="1"/>
</dbReference>
<feature type="site" description="Transition state stabilizer" evidence="7">
    <location>
        <position position="89"/>
    </location>
</feature>
<sequence>MTVSPKDIPLEANVEVWNKIIHEAGVSKQWRYTDIHGVDSDRLSKIPASTALILLFPSTDKYNEHIHAEETRLAKLEQSISPNVVFFKQTVQQACGMIALLHSLANTTTDAATGPLFDFMEKSRLMSPDERVEWLKESNELKLLHEAAVENGAALEEGHTDFHYVCFVEVDDHLYELDGRRPLPVNHGKTTDFVQGSAKVIKQYLDIDPDQHDFSVIALVESK</sequence>
<evidence type="ECO:0000256" key="3">
    <source>
        <dbReference type="ARBA" id="ARBA00022670"/>
    </source>
</evidence>
<dbReference type="EC" id="3.4.19.12" evidence="8"/>
<evidence type="ECO:0000256" key="4">
    <source>
        <dbReference type="ARBA" id="ARBA00022786"/>
    </source>
</evidence>
<keyword evidence="3 7" id="KW-0645">Protease</keyword>
<evidence type="ECO:0000256" key="8">
    <source>
        <dbReference type="RuleBase" id="RU361215"/>
    </source>
</evidence>
<dbReference type="OrthoDB" id="427186at2759"/>
<feature type="site" description="Important for enzyme activity" evidence="7">
    <location>
        <position position="178"/>
    </location>
</feature>
<gene>
    <name evidence="10" type="primary">ABSGL_09945.1 scaffold 11783</name>
</gene>
<evidence type="ECO:0000256" key="7">
    <source>
        <dbReference type="PROSITE-ProRule" id="PRU01393"/>
    </source>
</evidence>
<dbReference type="PROSITE" id="PS52048">
    <property type="entry name" value="UCH_DOMAIN"/>
    <property type="match status" value="1"/>
</dbReference>
<keyword evidence="6 7" id="KW-0788">Thiol protease</keyword>
<dbReference type="GO" id="GO:0016579">
    <property type="term" value="P:protein deubiquitination"/>
    <property type="evidence" value="ECO:0007669"/>
    <property type="project" value="TreeGrafter"/>
</dbReference>
<dbReference type="Pfam" id="PF01088">
    <property type="entry name" value="Peptidase_C12"/>
    <property type="match status" value="1"/>
</dbReference>
<comment type="similarity">
    <text evidence="2 7 8">Belongs to the peptidase C12 family.</text>
</comment>
<dbReference type="STRING" id="4829.A0A163JXQ7"/>
<evidence type="ECO:0000256" key="1">
    <source>
        <dbReference type="ARBA" id="ARBA00000707"/>
    </source>
</evidence>
<keyword evidence="5 7" id="KW-0378">Hydrolase</keyword>
<dbReference type="GO" id="GO:0006511">
    <property type="term" value="P:ubiquitin-dependent protein catabolic process"/>
    <property type="evidence" value="ECO:0007669"/>
    <property type="project" value="UniProtKB-UniRule"/>
</dbReference>
<evidence type="ECO:0000313" key="10">
    <source>
        <dbReference type="EMBL" id="SAM04085.1"/>
    </source>
</evidence>
<dbReference type="InterPro" id="IPR036959">
    <property type="entry name" value="Peptidase_C12_UCH_sf"/>
</dbReference>
<dbReference type="GO" id="GO:0004843">
    <property type="term" value="F:cysteine-type deubiquitinase activity"/>
    <property type="evidence" value="ECO:0007669"/>
    <property type="project" value="UniProtKB-UniRule"/>
</dbReference>
<evidence type="ECO:0000256" key="2">
    <source>
        <dbReference type="ARBA" id="ARBA00009326"/>
    </source>
</evidence>
<evidence type="ECO:0000256" key="5">
    <source>
        <dbReference type="ARBA" id="ARBA00022801"/>
    </source>
</evidence>
<dbReference type="EMBL" id="LT554349">
    <property type="protein sequence ID" value="SAM04085.1"/>
    <property type="molecule type" value="Genomic_DNA"/>
</dbReference>
<dbReference type="OMA" id="CISNGEA"/>
<dbReference type="FunCoup" id="A0A163JXQ7">
    <property type="interactions" value="567"/>
</dbReference>
<proteinExistence type="inferred from homology"/>
<feature type="domain" description="UCH catalytic" evidence="9">
    <location>
        <begin position="6"/>
        <end position="221"/>
    </location>
</feature>
<dbReference type="FunFam" id="3.40.532.10:FF:000006">
    <property type="entry name" value="Ubiquitin carboxyl-terminal hydrolase"/>
    <property type="match status" value="1"/>
</dbReference>
<dbReference type="GO" id="GO:0005737">
    <property type="term" value="C:cytoplasm"/>
    <property type="evidence" value="ECO:0007669"/>
    <property type="project" value="TreeGrafter"/>
</dbReference>
<feature type="active site" description="Nucleophile" evidence="7">
    <location>
        <position position="95"/>
    </location>
</feature>
<accession>A0A163JXQ7</accession>
<organism evidence="10">
    <name type="scientific">Absidia glauca</name>
    <name type="common">Pin mould</name>
    <dbReference type="NCBI Taxonomy" id="4829"/>
    <lineage>
        <taxon>Eukaryota</taxon>
        <taxon>Fungi</taxon>
        <taxon>Fungi incertae sedis</taxon>
        <taxon>Mucoromycota</taxon>
        <taxon>Mucoromycotina</taxon>
        <taxon>Mucoromycetes</taxon>
        <taxon>Mucorales</taxon>
        <taxon>Cunninghamellaceae</taxon>
        <taxon>Absidia</taxon>
    </lineage>
</organism>
<evidence type="ECO:0000259" key="9">
    <source>
        <dbReference type="PROSITE" id="PS52048"/>
    </source>
</evidence>
<evidence type="ECO:0000256" key="6">
    <source>
        <dbReference type="ARBA" id="ARBA00022807"/>
    </source>
</evidence>
<dbReference type="AlphaFoldDB" id="A0A163JXQ7"/>
<dbReference type="PANTHER" id="PTHR10589">
    <property type="entry name" value="UBIQUITIN CARBOXYL-TERMINAL HYDROLASE"/>
    <property type="match status" value="1"/>
</dbReference>
<feature type="active site" description="Proton donor" evidence="7">
    <location>
        <position position="163"/>
    </location>
</feature>